<organism evidence="1 2">
    <name type="scientific">Actinacidiphila polyblastidii</name>
    <dbReference type="NCBI Taxonomy" id="3110430"/>
    <lineage>
        <taxon>Bacteria</taxon>
        <taxon>Bacillati</taxon>
        <taxon>Actinomycetota</taxon>
        <taxon>Actinomycetes</taxon>
        <taxon>Kitasatosporales</taxon>
        <taxon>Streptomycetaceae</taxon>
        <taxon>Actinacidiphila</taxon>
    </lineage>
</organism>
<reference evidence="1 2" key="1">
    <citation type="submission" date="2023-12" db="EMBL/GenBank/DDBJ databases">
        <title>Streptomyces sp. V4-01.</title>
        <authorList>
            <person name="Somphong A."/>
            <person name="Phongsopitanun W."/>
        </authorList>
    </citation>
    <scope>NUCLEOTIDE SEQUENCE [LARGE SCALE GENOMIC DNA]</scope>
    <source>
        <strain evidence="1 2">V4-01</strain>
    </source>
</reference>
<evidence type="ECO:0008006" key="3">
    <source>
        <dbReference type="Google" id="ProtNLM"/>
    </source>
</evidence>
<name>A0ABU7PEV7_9ACTN</name>
<comment type="caution">
    <text evidence="1">The sequence shown here is derived from an EMBL/GenBank/DDBJ whole genome shotgun (WGS) entry which is preliminary data.</text>
</comment>
<evidence type="ECO:0000313" key="2">
    <source>
        <dbReference type="Proteomes" id="UP001344658"/>
    </source>
</evidence>
<protein>
    <recommendedName>
        <fullName evidence="3">Secreted protein</fullName>
    </recommendedName>
</protein>
<dbReference type="Proteomes" id="UP001344658">
    <property type="component" value="Unassembled WGS sequence"/>
</dbReference>
<gene>
    <name evidence="1" type="ORF">V2S66_20480</name>
</gene>
<sequence length="192" mass="21043">METAGMIVLLLFLIFASLAVVATVRTARAVKRRVREGIDRGSAQARRVVEDNRLRVRSRTVPGPSGELARLRLALRTSLDSTFRAVEEGRGQDASLDEAAGLLARLDGHARALDGELRLLEGEPDRARVQARLPDLAARAERITHSADALRWAAQDRARHFAADDLAGLSREIDLESTALRHWPSKLSPSGD</sequence>
<keyword evidence="2" id="KW-1185">Reference proteome</keyword>
<dbReference type="RefSeq" id="WP_330797345.1">
    <property type="nucleotide sequence ID" value="NZ_JAZEWV010000017.1"/>
</dbReference>
<evidence type="ECO:0000313" key="1">
    <source>
        <dbReference type="EMBL" id="MEE4544343.1"/>
    </source>
</evidence>
<accession>A0ABU7PEV7</accession>
<dbReference type="EMBL" id="JAZEWV010000017">
    <property type="protein sequence ID" value="MEE4544343.1"/>
    <property type="molecule type" value="Genomic_DNA"/>
</dbReference>
<proteinExistence type="predicted"/>